<dbReference type="AlphaFoldDB" id="A0A9K3EG93"/>
<proteinExistence type="predicted"/>
<keyword evidence="2" id="KW-1185">Reference proteome</keyword>
<reference evidence="1" key="1">
    <citation type="journal article" date="2017" name="Nature">
        <title>The sunflower genome provides insights into oil metabolism, flowering and Asterid evolution.</title>
        <authorList>
            <person name="Badouin H."/>
            <person name="Gouzy J."/>
            <person name="Grassa C.J."/>
            <person name="Murat F."/>
            <person name="Staton S.E."/>
            <person name="Cottret L."/>
            <person name="Lelandais-Briere C."/>
            <person name="Owens G.L."/>
            <person name="Carrere S."/>
            <person name="Mayjonade B."/>
            <person name="Legrand L."/>
            <person name="Gill N."/>
            <person name="Kane N.C."/>
            <person name="Bowers J.E."/>
            <person name="Hubner S."/>
            <person name="Bellec A."/>
            <person name="Berard A."/>
            <person name="Berges H."/>
            <person name="Blanchet N."/>
            <person name="Boniface M.C."/>
            <person name="Brunel D."/>
            <person name="Catrice O."/>
            <person name="Chaidir N."/>
            <person name="Claudel C."/>
            <person name="Donnadieu C."/>
            <person name="Faraut T."/>
            <person name="Fievet G."/>
            <person name="Helmstetter N."/>
            <person name="King M."/>
            <person name="Knapp S.J."/>
            <person name="Lai Z."/>
            <person name="Le Paslier M.C."/>
            <person name="Lippi Y."/>
            <person name="Lorenzon L."/>
            <person name="Mandel J.R."/>
            <person name="Marage G."/>
            <person name="Marchand G."/>
            <person name="Marquand E."/>
            <person name="Bret-Mestries E."/>
            <person name="Morien E."/>
            <person name="Nambeesan S."/>
            <person name="Nguyen T."/>
            <person name="Pegot-Espagnet P."/>
            <person name="Pouilly N."/>
            <person name="Raftis F."/>
            <person name="Sallet E."/>
            <person name="Schiex T."/>
            <person name="Thomas J."/>
            <person name="Vandecasteele C."/>
            <person name="Vares D."/>
            <person name="Vear F."/>
            <person name="Vautrin S."/>
            <person name="Crespi M."/>
            <person name="Mangin B."/>
            <person name="Burke J.M."/>
            <person name="Salse J."/>
            <person name="Munos S."/>
            <person name="Vincourt P."/>
            <person name="Rieseberg L.H."/>
            <person name="Langlade N.B."/>
        </authorList>
    </citation>
    <scope>NUCLEOTIDE SEQUENCE</scope>
    <source>
        <tissue evidence="1">Leaves</tissue>
    </source>
</reference>
<name>A0A9K3EG93_HELAN</name>
<organism evidence="1 2">
    <name type="scientific">Helianthus annuus</name>
    <name type="common">Common sunflower</name>
    <dbReference type="NCBI Taxonomy" id="4232"/>
    <lineage>
        <taxon>Eukaryota</taxon>
        <taxon>Viridiplantae</taxon>
        <taxon>Streptophyta</taxon>
        <taxon>Embryophyta</taxon>
        <taxon>Tracheophyta</taxon>
        <taxon>Spermatophyta</taxon>
        <taxon>Magnoliopsida</taxon>
        <taxon>eudicotyledons</taxon>
        <taxon>Gunneridae</taxon>
        <taxon>Pentapetalae</taxon>
        <taxon>asterids</taxon>
        <taxon>campanulids</taxon>
        <taxon>Asterales</taxon>
        <taxon>Asteraceae</taxon>
        <taxon>Asteroideae</taxon>
        <taxon>Heliantheae alliance</taxon>
        <taxon>Heliantheae</taxon>
        <taxon>Helianthus</taxon>
    </lineage>
</organism>
<dbReference type="Proteomes" id="UP000215914">
    <property type="component" value="Unassembled WGS sequence"/>
</dbReference>
<evidence type="ECO:0000313" key="1">
    <source>
        <dbReference type="EMBL" id="KAF5772972.1"/>
    </source>
</evidence>
<accession>A0A9K3EG93</accession>
<dbReference type="EMBL" id="MNCJ02000328">
    <property type="protein sequence ID" value="KAF5772972.1"/>
    <property type="molecule type" value="Genomic_DNA"/>
</dbReference>
<gene>
    <name evidence="1" type="ORF">HanXRQr2_Chr13g0583441</name>
</gene>
<protein>
    <submittedName>
        <fullName evidence="1">Uncharacterized protein</fullName>
    </submittedName>
</protein>
<dbReference type="Gramene" id="mRNA:HanXRQr2_Chr13g0583441">
    <property type="protein sequence ID" value="CDS:HanXRQr2_Chr13g0583441.1"/>
    <property type="gene ID" value="HanXRQr2_Chr13g0583441"/>
</dbReference>
<evidence type="ECO:0000313" key="2">
    <source>
        <dbReference type="Proteomes" id="UP000215914"/>
    </source>
</evidence>
<reference evidence="1" key="2">
    <citation type="submission" date="2020-06" db="EMBL/GenBank/DDBJ databases">
        <title>Helianthus annuus Genome sequencing and assembly Release 2.</title>
        <authorList>
            <person name="Gouzy J."/>
            <person name="Langlade N."/>
            <person name="Munos S."/>
        </authorList>
    </citation>
    <scope>NUCLEOTIDE SEQUENCE</scope>
    <source>
        <tissue evidence="1">Leaves</tissue>
    </source>
</reference>
<sequence>MCWQVDFFHFSFQLRGSPDINVCFCASVTILSAPNSGNLENIVEVFESSKEAPVDESDSNDTDESDSLMILKILIIGYIHHCVVGFACL</sequence>
<comment type="caution">
    <text evidence="1">The sequence shown here is derived from an EMBL/GenBank/DDBJ whole genome shotgun (WGS) entry which is preliminary data.</text>
</comment>